<keyword evidence="2" id="KW-1185">Reference proteome</keyword>
<dbReference type="InterPro" id="IPR021725">
    <property type="entry name" value="Cdd1"/>
</dbReference>
<dbReference type="EMBL" id="CP022983">
    <property type="protein sequence ID" value="ASV67404.1"/>
    <property type="molecule type" value="Genomic_DNA"/>
</dbReference>
<dbReference type="Pfam" id="PF11731">
    <property type="entry name" value="Cdd1"/>
    <property type="match status" value="1"/>
</dbReference>
<name>A0A248TGR5_9BACI</name>
<dbReference type="AlphaFoldDB" id="A0A248TGR5"/>
<reference evidence="1 2" key="1">
    <citation type="submission" date="2017-08" db="EMBL/GenBank/DDBJ databases">
        <title>Complete Genome Sequence of Bacillus kochii Oregon-R-modENCODE STRAIN BDGP4, isolated from Drosophila melanogaster gut.</title>
        <authorList>
            <person name="Wan K.H."/>
            <person name="Yu C."/>
            <person name="Park S."/>
            <person name="Hammonds A.S."/>
            <person name="Booth B.W."/>
            <person name="Celniker S.E."/>
        </authorList>
    </citation>
    <scope>NUCLEOTIDE SEQUENCE [LARGE SCALE GENOMIC DNA]</scope>
    <source>
        <strain evidence="1 2">BDGP4</strain>
    </source>
</reference>
<gene>
    <name evidence="1" type="ORF">CKF48_08730</name>
</gene>
<organism evidence="1 2">
    <name type="scientific">Cytobacillus kochii</name>
    <dbReference type="NCBI Taxonomy" id="859143"/>
    <lineage>
        <taxon>Bacteria</taxon>
        <taxon>Bacillati</taxon>
        <taxon>Bacillota</taxon>
        <taxon>Bacilli</taxon>
        <taxon>Bacillales</taxon>
        <taxon>Bacillaceae</taxon>
        <taxon>Cytobacillus</taxon>
    </lineage>
</organism>
<evidence type="ECO:0000313" key="1">
    <source>
        <dbReference type="EMBL" id="ASV67404.1"/>
    </source>
</evidence>
<sequence>MPSYQPKLPLTADERSRLREARLKISQIHILGIKEISQHLNISDERARKIKGWADFQLVPSIGFELADKLVRYLQIYRLEDIKNENPGQLFDLLEKEMGVRTDGCVEDQIRCVIHFANNKQMSKKWFDFTEERKAYRITHGFPSDRPEKSWRD</sequence>
<dbReference type="OrthoDB" id="666031at2"/>
<evidence type="ECO:0000313" key="2">
    <source>
        <dbReference type="Proteomes" id="UP000215137"/>
    </source>
</evidence>
<dbReference type="RefSeq" id="WP_095370978.1">
    <property type="nucleotide sequence ID" value="NZ_CP022983.1"/>
</dbReference>
<dbReference type="Proteomes" id="UP000215137">
    <property type="component" value="Chromosome"/>
</dbReference>
<accession>A0A248TGR5</accession>
<proteinExistence type="predicted"/>
<protein>
    <submittedName>
        <fullName evidence="1">Pathogenicity locus</fullName>
    </submittedName>
</protein>
<dbReference type="KEGG" id="bko:CKF48_08730"/>